<dbReference type="InterPro" id="IPR033473">
    <property type="entry name" value="Atos-like_C"/>
</dbReference>
<evidence type="ECO:0000256" key="6">
    <source>
        <dbReference type="SAM" id="MobiDB-lite"/>
    </source>
</evidence>
<evidence type="ECO:0000313" key="8">
    <source>
        <dbReference type="Ensembl" id="ENSOANP00000038279.1"/>
    </source>
</evidence>
<evidence type="ECO:0000256" key="5">
    <source>
        <dbReference type="ARBA" id="ARBA00040291"/>
    </source>
</evidence>
<dbReference type="GO" id="GO:0005634">
    <property type="term" value="C:nucleus"/>
    <property type="evidence" value="ECO:0007669"/>
    <property type="project" value="UniProtKB-SubCell"/>
</dbReference>
<feature type="compositionally biased region" description="Basic residues" evidence="6">
    <location>
        <begin position="1"/>
        <end position="21"/>
    </location>
</feature>
<comment type="subcellular location">
    <subcellularLocation>
        <location evidence="1">Nucleus</location>
    </subcellularLocation>
</comment>
<keyword evidence="9" id="KW-1185">Reference proteome</keyword>
<name>A0A6I8NB53_ORNAN</name>
<evidence type="ECO:0000256" key="2">
    <source>
        <dbReference type="ARBA" id="ARBA00022553"/>
    </source>
</evidence>
<gene>
    <name evidence="8" type="primary">ATOSB</name>
</gene>
<keyword evidence="3" id="KW-0539">Nucleus</keyword>
<protein>
    <recommendedName>
        <fullName evidence="5">Atos homolog protein B</fullName>
    </recommendedName>
</protein>
<evidence type="ECO:0000256" key="4">
    <source>
        <dbReference type="ARBA" id="ARBA00034497"/>
    </source>
</evidence>
<keyword evidence="2" id="KW-0597">Phosphoprotein</keyword>
<dbReference type="Pfam" id="PF13889">
    <property type="entry name" value="Chromosome_seg"/>
    <property type="match status" value="1"/>
</dbReference>
<comment type="similarity">
    <text evidence="4">Belongs to the ATOS family.</text>
</comment>
<dbReference type="PANTHER" id="PTHR13199">
    <property type="entry name" value="GH03947P"/>
    <property type="match status" value="1"/>
</dbReference>
<feature type="region of interest" description="Disordered" evidence="6">
    <location>
        <begin position="1"/>
        <end position="42"/>
    </location>
</feature>
<feature type="compositionally biased region" description="Pro residues" evidence="6">
    <location>
        <begin position="22"/>
        <end position="35"/>
    </location>
</feature>
<accession>A0A6I8NB53</accession>
<dbReference type="AlphaFoldDB" id="A0A6I8NB53"/>
<evidence type="ECO:0000256" key="3">
    <source>
        <dbReference type="ARBA" id="ARBA00023242"/>
    </source>
</evidence>
<reference evidence="8 9" key="1">
    <citation type="journal article" date="2008" name="Nature">
        <title>Genome analysis of the platypus reveals unique signatures of evolution.</title>
        <authorList>
            <person name="Warren W.C."/>
            <person name="Hillier L.W."/>
            <person name="Marshall Graves J.A."/>
            <person name="Birney E."/>
            <person name="Ponting C.P."/>
            <person name="Grutzner F."/>
            <person name="Belov K."/>
            <person name="Miller W."/>
            <person name="Clarke L."/>
            <person name="Chinwalla A.T."/>
            <person name="Yang S.P."/>
            <person name="Heger A."/>
            <person name="Locke D.P."/>
            <person name="Miethke P."/>
            <person name="Waters P.D."/>
            <person name="Veyrunes F."/>
            <person name="Fulton L."/>
            <person name="Fulton B."/>
            <person name="Graves T."/>
            <person name="Wallis J."/>
            <person name="Puente X.S."/>
            <person name="Lopez-Otin C."/>
            <person name="Ordonez G.R."/>
            <person name="Eichler E.E."/>
            <person name="Chen L."/>
            <person name="Cheng Z."/>
            <person name="Deakin J.E."/>
            <person name="Alsop A."/>
            <person name="Thompson K."/>
            <person name="Kirby P."/>
            <person name="Papenfuss A.T."/>
            <person name="Wakefield M.J."/>
            <person name="Olender T."/>
            <person name="Lancet D."/>
            <person name="Huttley G.A."/>
            <person name="Smit A.F."/>
            <person name="Pask A."/>
            <person name="Temple-Smith P."/>
            <person name="Batzer M.A."/>
            <person name="Walker J.A."/>
            <person name="Konkel M.K."/>
            <person name="Harris R.S."/>
            <person name="Whittington C.M."/>
            <person name="Wong E.S."/>
            <person name="Gemmell N.J."/>
            <person name="Buschiazzo E."/>
            <person name="Vargas Jentzsch I.M."/>
            <person name="Merkel A."/>
            <person name="Schmitz J."/>
            <person name="Zemann A."/>
            <person name="Churakov G."/>
            <person name="Kriegs J.O."/>
            <person name="Brosius J."/>
            <person name="Murchison E.P."/>
            <person name="Sachidanandam R."/>
            <person name="Smith C."/>
            <person name="Hannon G.J."/>
            <person name="Tsend-Ayush E."/>
            <person name="McMillan D."/>
            <person name="Attenborough R."/>
            <person name="Rens W."/>
            <person name="Ferguson-Smith M."/>
            <person name="Lefevre C.M."/>
            <person name="Sharp J.A."/>
            <person name="Nicholas K.R."/>
            <person name="Ray D.A."/>
            <person name="Kube M."/>
            <person name="Reinhardt R."/>
            <person name="Pringle T.H."/>
            <person name="Taylor J."/>
            <person name="Jones R.C."/>
            <person name="Nixon B."/>
            <person name="Dacheux J.L."/>
            <person name="Niwa H."/>
            <person name="Sekita Y."/>
            <person name="Huang X."/>
            <person name="Stark A."/>
            <person name="Kheradpour P."/>
            <person name="Kellis M."/>
            <person name="Flicek P."/>
            <person name="Chen Y."/>
            <person name="Webber C."/>
            <person name="Hardison R."/>
            <person name="Nelson J."/>
            <person name="Hallsworth-Pepin K."/>
            <person name="Delehaunty K."/>
            <person name="Markovic C."/>
            <person name="Minx P."/>
            <person name="Feng Y."/>
            <person name="Kremitzki C."/>
            <person name="Mitreva M."/>
            <person name="Glasscock J."/>
            <person name="Wylie T."/>
            <person name="Wohldmann P."/>
            <person name="Thiru P."/>
            <person name="Nhan M.N."/>
            <person name="Pohl C.S."/>
            <person name="Smith S.M."/>
            <person name="Hou S."/>
            <person name="Nefedov M."/>
            <person name="de Jong P.J."/>
            <person name="Renfree M.B."/>
            <person name="Mardis E.R."/>
            <person name="Wilson R.K."/>
        </authorList>
    </citation>
    <scope>NUCLEOTIDE SEQUENCE [LARGE SCALE GENOMIC DNA]</scope>
    <source>
        <strain evidence="8 9">Glennie</strain>
    </source>
</reference>
<sequence length="233" mass="25281">AGRRPKGARCLRLRSPQRPRKGPGPPSPGGPPASPRPAVGRPLLGSFEESLLRGRFAPSGHIEGFTAEIGASGSYCPPHVTLPVSVTFFDVSEHGAPAPFLGVADLTPLGRKGYGVPKAGTVQVTLFNPNQTVVKMFLVTFDFSDMPAAHTTFLRHRLFLVPVGEGDGAGPARRLLCYLLHLRFRSSRSGRLYLHGDLRLLFSRRSLEVDTGLPYELQALTEAPRQPRYSPLP</sequence>
<dbReference type="Ensembl" id="ENSOANT00000067932.1">
    <property type="protein sequence ID" value="ENSOANP00000038279.1"/>
    <property type="gene ID" value="ENSOANG00000041129.1"/>
</dbReference>
<evidence type="ECO:0000256" key="1">
    <source>
        <dbReference type="ARBA" id="ARBA00004123"/>
    </source>
</evidence>
<evidence type="ECO:0000313" key="9">
    <source>
        <dbReference type="Proteomes" id="UP000002279"/>
    </source>
</evidence>
<reference evidence="8" key="2">
    <citation type="submission" date="2025-08" db="UniProtKB">
        <authorList>
            <consortium name="Ensembl"/>
        </authorList>
    </citation>
    <scope>IDENTIFICATION</scope>
    <source>
        <strain evidence="8">Glennie</strain>
    </source>
</reference>
<dbReference type="PANTHER" id="PTHR13199:SF12">
    <property type="entry name" value="ATOS HOMOLOG PROTEIN B"/>
    <property type="match status" value="1"/>
</dbReference>
<dbReference type="Proteomes" id="UP000002279">
    <property type="component" value="Chromosome 3"/>
</dbReference>
<evidence type="ECO:0000259" key="7">
    <source>
        <dbReference type="SMART" id="SM01177"/>
    </source>
</evidence>
<reference evidence="8" key="3">
    <citation type="submission" date="2025-09" db="UniProtKB">
        <authorList>
            <consortium name="Ensembl"/>
        </authorList>
    </citation>
    <scope>IDENTIFICATION</scope>
    <source>
        <strain evidence="8">Glennie</strain>
    </source>
</reference>
<dbReference type="GeneTree" id="ENSGT00940000159834"/>
<proteinExistence type="inferred from homology"/>
<dbReference type="InterPro" id="IPR051506">
    <property type="entry name" value="ATOS_Transcription_Regulators"/>
</dbReference>
<dbReference type="SMART" id="SM01177">
    <property type="entry name" value="DUF4210"/>
    <property type="match status" value="1"/>
</dbReference>
<dbReference type="Bgee" id="ENSOANG00000041129">
    <property type="expression patterns" value="Expressed in cerebellum and 7 other cell types or tissues"/>
</dbReference>
<organism evidence="8 9">
    <name type="scientific">Ornithorhynchus anatinus</name>
    <name type="common">Duckbill platypus</name>
    <dbReference type="NCBI Taxonomy" id="9258"/>
    <lineage>
        <taxon>Eukaryota</taxon>
        <taxon>Metazoa</taxon>
        <taxon>Chordata</taxon>
        <taxon>Craniata</taxon>
        <taxon>Vertebrata</taxon>
        <taxon>Euteleostomi</taxon>
        <taxon>Mammalia</taxon>
        <taxon>Monotremata</taxon>
        <taxon>Ornithorhynchidae</taxon>
        <taxon>Ornithorhynchus</taxon>
    </lineage>
</organism>
<dbReference type="Pfam" id="PF13915">
    <property type="entry name" value="DUF4210"/>
    <property type="match status" value="1"/>
</dbReference>
<dbReference type="InParanoid" id="A0A6I8NB53"/>
<dbReference type="OMA" id="NDGCTHE"/>
<feature type="domain" description="Atos-like conserved" evidence="7">
    <location>
        <begin position="43"/>
        <end position="101"/>
    </location>
</feature>
<dbReference type="InterPro" id="IPR025261">
    <property type="entry name" value="Atos-like_cons_dom"/>
</dbReference>